<dbReference type="GO" id="GO:0042242">
    <property type="term" value="F:cobyrinic acid a,c-diamide synthase activity"/>
    <property type="evidence" value="ECO:0007669"/>
    <property type="project" value="UniProtKB-UniRule"/>
</dbReference>
<name>A0A178IFV9_9BACT</name>
<organism evidence="11 12">
    <name type="scientific">Termitidicoccus mucosus</name>
    <dbReference type="NCBI Taxonomy" id="1184151"/>
    <lineage>
        <taxon>Bacteria</taxon>
        <taxon>Pseudomonadati</taxon>
        <taxon>Verrucomicrobiota</taxon>
        <taxon>Opitutia</taxon>
        <taxon>Opitutales</taxon>
        <taxon>Opitutaceae</taxon>
        <taxon>Termitidicoccus</taxon>
    </lineage>
</organism>
<evidence type="ECO:0000256" key="8">
    <source>
        <dbReference type="HAMAP-Rule" id="MF_00027"/>
    </source>
</evidence>
<dbReference type="InterPro" id="IPR027417">
    <property type="entry name" value="P-loop_NTPase"/>
</dbReference>
<dbReference type="PROSITE" id="PS51274">
    <property type="entry name" value="GATASE_COBBQ"/>
    <property type="match status" value="1"/>
</dbReference>
<dbReference type="EC" id="6.3.5.11" evidence="8"/>
<feature type="domain" description="CobQ/CobB/MinD/ParA nucleotide binding" evidence="9">
    <location>
        <begin position="23"/>
        <end position="203"/>
    </location>
</feature>
<evidence type="ECO:0000259" key="10">
    <source>
        <dbReference type="Pfam" id="PF07685"/>
    </source>
</evidence>
<feature type="domain" description="CobB/CobQ-like glutamine amidotransferase" evidence="10">
    <location>
        <begin position="277"/>
        <end position="477"/>
    </location>
</feature>
<dbReference type="InterPro" id="IPR004484">
    <property type="entry name" value="CbiA/CobB_synth"/>
</dbReference>
<dbReference type="CDD" id="cd03130">
    <property type="entry name" value="GATase1_CobB"/>
    <property type="match status" value="1"/>
</dbReference>
<keyword evidence="6 8" id="KW-0460">Magnesium</keyword>
<comment type="miscellaneous">
    <text evidence="8">The a and c carboxylates of cobyrinate are activated for nucleophilic attack via formation of a phosphorylated intermediate by ATP. CbiA catalyzes first the amidation of the c-carboxylate, and then that of the a-carboxylate.</text>
</comment>
<dbReference type="CDD" id="cd05388">
    <property type="entry name" value="CobB_N"/>
    <property type="match status" value="1"/>
</dbReference>
<gene>
    <name evidence="8" type="primary">cbiA</name>
    <name evidence="11" type="ORF">AW736_15425</name>
</gene>
<evidence type="ECO:0000256" key="6">
    <source>
        <dbReference type="ARBA" id="ARBA00022842"/>
    </source>
</evidence>
<dbReference type="Gene3D" id="3.40.50.300">
    <property type="entry name" value="P-loop containing nucleotide triphosphate hydrolases"/>
    <property type="match status" value="2"/>
</dbReference>
<dbReference type="STRING" id="1184151.AW736_15425"/>
<comment type="cofactor">
    <cofactor evidence="1 8">
        <name>Mg(2+)</name>
        <dbReference type="ChEBI" id="CHEBI:18420"/>
    </cofactor>
</comment>
<dbReference type="Gene3D" id="3.40.50.880">
    <property type="match status" value="1"/>
</dbReference>
<evidence type="ECO:0000256" key="5">
    <source>
        <dbReference type="ARBA" id="ARBA00022840"/>
    </source>
</evidence>
<sequence>MRRTAALNAHPDMPEATRNIPRIVVAGTSSGVGKTTVAVGLVAALRARGLVVQSFKCGPDYIDPSYHSRAAGRPCRNLDSWMLDDSRVAGVFGRACAGADIAVIEGVMGLFDGSDFEDDRASAAQIARLLDAPVLLVLDISKSARSIAAVARGFEHFDPGTPVAAFVLNNAGTEAHAGGCAAAIARHCRAPVVGWLPRNAAFAVGERHLGLVYESGRRASDEFIRGLGAEVAKRFDLDAIIGLAARITPPAAAPDLRCLPEPGRGRGASQTPRPLLAVARDDAFCFYYPDNLDLLEAAGARIAYFKPAQGERPPPGAAGVYLGGGYPELHAKALSENSALWNDLKNAHARGVPIFAECGGFMALAGTLVDAEGRRWPMAGLVPGVVRMGGRLAGFGYRHATALRSNFLVAAGETLRAHEFHYSTWEIEAPDPGGGAATHVPFAWLSRAARRDAPGAPCGCAHGNLLASYLHMHFGQRDGLAERFVARMRDPLAGPPE</sequence>
<evidence type="ECO:0000259" key="9">
    <source>
        <dbReference type="Pfam" id="PF01656"/>
    </source>
</evidence>
<comment type="similarity">
    <text evidence="8">Belongs to the CobB/CbiA family.</text>
</comment>
<dbReference type="AlphaFoldDB" id="A0A178IFV9"/>
<dbReference type="PANTHER" id="PTHR43873:SF1">
    <property type="entry name" value="COBYRINATE A,C-DIAMIDE SYNTHASE"/>
    <property type="match status" value="1"/>
</dbReference>
<keyword evidence="3 8" id="KW-0436">Ligase</keyword>
<comment type="function">
    <text evidence="8">Catalyzes the ATP-dependent amidation of the two carboxylate groups at positions a and c of cobyrinate, using either L-glutamine or ammonia as the nitrogen source.</text>
</comment>
<proteinExistence type="inferred from homology"/>
<dbReference type="SUPFAM" id="SSF52317">
    <property type="entry name" value="Class I glutamine amidotransferase-like"/>
    <property type="match status" value="1"/>
</dbReference>
<dbReference type="HAMAP" id="MF_00027">
    <property type="entry name" value="CobB_CbiA"/>
    <property type="match status" value="1"/>
</dbReference>
<evidence type="ECO:0000256" key="4">
    <source>
        <dbReference type="ARBA" id="ARBA00022741"/>
    </source>
</evidence>
<evidence type="ECO:0000256" key="2">
    <source>
        <dbReference type="ARBA" id="ARBA00022573"/>
    </source>
</evidence>
<dbReference type="NCBIfam" id="NF002204">
    <property type="entry name" value="PRK01077.1"/>
    <property type="match status" value="1"/>
</dbReference>
<accession>A0A178IFV9</accession>
<protein>
    <recommendedName>
        <fullName evidence="8">Cobyrinate a,c-diamide synthase</fullName>
        <ecNumber evidence="8">6.3.5.11</ecNumber>
    </recommendedName>
    <alternativeName>
        <fullName evidence="8">Cobyrinic acid a,c-diamide synthetase</fullName>
    </alternativeName>
</protein>
<evidence type="ECO:0000313" key="11">
    <source>
        <dbReference type="EMBL" id="OAM88902.1"/>
    </source>
</evidence>
<evidence type="ECO:0000256" key="3">
    <source>
        <dbReference type="ARBA" id="ARBA00022598"/>
    </source>
</evidence>
<evidence type="ECO:0000313" key="12">
    <source>
        <dbReference type="Proteomes" id="UP000078486"/>
    </source>
</evidence>
<dbReference type="InterPro" id="IPR011698">
    <property type="entry name" value="GATase_3"/>
</dbReference>
<comment type="caution">
    <text evidence="11">The sequence shown here is derived from an EMBL/GenBank/DDBJ whole genome shotgun (WGS) entry which is preliminary data.</text>
</comment>
<comment type="domain">
    <text evidence="8">Comprises of two domains. The C-terminal domain contains the binding site for glutamine and catalyzes the hydrolysis of this substrate to glutamate and ammonia. The N-terminal domain is anticipated to bind ATP and cobyrinate and catalyzes the ultimate synthesis of the diamide product. The ammonia produced via the glutaminase domain is probably translocated to the adjacent domain via a molecular tunnel, where it reacts with an activated intermediate.</text>
</comment>
<dbReference type="Pfam" id="PF07685">
    <property type="entry name" value="GATase_3"/>
    <property type="match status" value="1"/>
</dbReference>
<dbReference type="NCBIfam" id="TIGR00379">
    <property type="entry name" value="cobB"/>
    <property type="match status" value="1"/>
</dbReference>
<dbReference type="InterPro" id="IPR002586">
    <property type="entry name" value="CobQ/CobB/MinD/ParA_Nub-bd_dom"/>
</dbReference>
<dbReference type="Proteomes" id="UP000078486">
    <property type="component" value="Unassembled WGS sequence"/>
</dbReference>
<comment type="catalytic activity">
    <reaction evidence="8">
        <text>cob(II)yrinate + 2 L-glutamine + 2 ATP + 2 H2O = cob(II)yrinate a,c diamide + 2 L-glutamate + 2 ADP + 2 phosphate + 2 H(+)</text>
        <dbReference type="Rhea" id="RHEA:26289"/>
        <dbReference type="ChEBI" id="CHEBI:15377"/>
        <dbReference type="ChEBI" id="CHEBI:15378"/>
        <dbReference type="ChEBI" id="CHEBI:29985"/>
        <dbReference type="ChEBI" id="CHEBI:30616"/>
        <dbReference type="ChEBI" id="CHEBI:43474"/>
        <dbReference type="ChEBI" id="CHEBI:58359"/>
        <dbReference type="ChEBI" id="CHEBI:58537"/>
        <dbReference type="ChEBI" id="CHEBI:58894"/>
        <dbReference type="ChEBI" id="CHEBI:456216"/>
        <dbReference type="EC" id="6.3.5.11"/>
    </reaction>
</comment>
<feature type="active site" description="Nucleophile" evidence="8">
    <location>
        <position position="358"/>
    </location>
</feature>
<keyword evidence="7 8" id="KW-0315">Glutamine amidotransferase</keyword>
<dbReference type="PANTHER" id="PTHR43873">
    <property type="entry name" value="COBYRINATE A,C-DIAMIDE SYNTHASE"/>
    <property type="match status" value="1"/>
</dbReference>
<dbReference type="UniPathway" id="UPA00148">
    <property type="reaction ID" value="UER00231"/>
</dbReference>
<reference evidence="11 12" key="1">
    <citation type="submission" date="2016-01" db="EMBL/GenBank/DDBJ databases">
        <title>High potential of lignocellulose degradation of a new Verrucomicrobia species.</title>
        <authorList>
            <person name="Wang Y."/>
            <person name="Shi Y."/>
            <person name="Qiu Z."/>
            <person name="Liu S."/>
            <person name="Yang H."/>
        </authorList>
    </citation>
    <scope>NUCLEOTIDE SEQUENCE [LARGE SCALE GENOMIC DNA]</scope>
    <source>
        <strain evidence="11 12">TSB47</strain>
    </source>
</reference>
<evidence type="ECO:0000256" key="7">
    <source>
        <dbReference type="ARBA" id="ARBA00022962"/>
    </source>
</evidence>
<keyword evidence="2 8" id="KW-0169">Cobalamin biosynthesis</keyword>
<dbReference type="GO" id="GO:0005524">
    <property type="term" value="F:ATP binding"/>
    <property type="evidence" value="ECO:0007669"/>
    <property type="project" value="UniProtKB-UniRule"/>
</dbReference>
<comment type="pathway">
    <text evidence="8">Cofactor biosynthesis; adenosylcobalamin biosynthesis; cob(II)yrinate a,c-diamide from sirohydrochlorin (anaerobic route): step 10/10.</text>
</comment>
<keyword evidence="12" id="KW-1185">Reference proteome</keyword>
<dbReference type="SUPFAM" id="SSF52540">
    <property type="entry name" value="P-loop containing nucleoside triphosphate hydrolases"/>
    <property type="match status" value="1"/>
</dbReference>
<dbReference type="GO" id="GO:0009236">
    <property type="term" value="P:cobalamin biosynthetic process"/>
    <property type="evidence" value="ECO:0007669"/>
    <property type="project" value="UniProtKB-UniRule"/>
</dbReference>
<keyword evidence="5 8" id="KW-0067">ATP-binding</keyword>
<keyword evidence="4 8" id="KW-0547">Nucleotide-binding</keyword>
<dbReference type="Pfam" id="PF01656">
    <property type="entry name" value="CbiA"/>
    <property type="match status" value="1"/>
</dbReference>
<evidence type="ECO:0000256" key="1">
    <source>
        <dbReference type="ARBA" id="ARBA00001946"/>
    </source>
</evidence>
<dbReference type="EMBL" id="LRRQ01000118">
    <property type="protein sequence ID" value="OAM88902.1"/>
    <property type="molecule type" value="Genomic_DNA"/>
</dbReference>
<dbReference type="InterPro" id="IPR029062">
    <property type="entry name" value="Class_I_gatase-like"/>
</dbReference>
<feature type="site" description="Increases nucleophilicity of active site Cys" evidence="8">
    <location>
        <position position="471"/>
    </location>
</feature>